<gene>
    <name evidence="2" type="ORF">BRENAR_LOCUS2814</name>
</gene>
<dbReference type="GO" id="GO:0005739">
    <property type="term" value="C:mitochondrion"/>
    <property type="evidence" value="ECO:0007669"/>
    <property type="project" value="TreeGrafter"/>
</dbReference>
<evidence type="ECO:0000313" key="2">
    <source>
        <dbReference type="EMBL" id="VEU22082.1"/>
    </source>
</evidence>
<dbReference type="Proteomes" id="UP000290900">
    <property type="component" value="Unassembled WGS sequence"/>
</dbReference>
<reference evidence="2 3" key="1">
    <citation type="submission" date="2018-12" db="EMBL/GenBank/DDBJ databases">
        <authorList>
            <person name="Tiukova I."/>
            <person name="Dainat J."/>
        </authorList>
    </citation>
    <scope>NUCLEOTIDE SEQUENCE [LARGE SCALE GENOMIC DNA]</scope>
</reference>
<sequence>MLSTFSRVPRVASTAARFVPLQQTRNAYRFPLKNDVNITKNGKTHVTVGQGGRSSRTGYTVSVFGGSGFLGKILVSKLAKHGTLVVAPFRNGHSKRPLKVNGDLGVVNFHEFDIRNVKSIEESVAHSDVVINLLGSANNTKNFSMADANIEATRRIAQAAKDYNVDRFIQVSSYNANPNSKSEFFATKGIGEEVAKEYYPDVTIVRPSPMVGQNCALLNEMLSLRVFGDNILFRQEIYPTHVEQVAQALERITYDDSTLGKTYELYGPERYSRKELREMLKYMTHIGMYGYFPAAAGYYLPANEFAVKAWCWINEKFNPSMESFNVDSYTRSSIDQVIDPTALTYKDLGFVPDDLADYLYTYVKPHIVASSQALNRTVYGRDEVLKLRDYVNTPKNRLDLLDVHG</sequence>
<keyword evidence="3" id="KW-1185">Reference proteome</keyword>
<dbReference type="Pfam" id="PF01370">
    <property type="entry name" value="Epimerase"/>
    <property type="match status" value="1"/>
</dbReference>
<dbReference type="InterPro" id="IPR001509">
    <property type="entry name" value="Epimerase_deHydtase"/>
</dbReference>
<dbReference type="Gene3D" id="3.40.50.720">
    <property type="entry name" value="NAD(P)-binding Rossmann-like Domain"/>
    <property type="match status" value="1"/>
</dbReference>
<dbReference type="InterPro" id="IPR051207">
    <property type="entry name" value="ComplexI_NDUFA9_subunit"/>
</dbReference>
<evidence type="ECO:0000313" key="3">
    <source>
        <dbReference type="Proteomes" id="UP000290900"/>
    </source>
</evidence>
<feature type="domain" description="NAD-dependent epimerase/dehydratase" evidence="1">
    <location>
        <begin position="62"/>
        <end position="179"/>
    </location>
</feature>
<dbReference type="GO" id="GO:0044877">
    <property type="term" value="F:protein-containing complex binding"/>
    <property type="evidence" value="ECO:0007669"/>
    <property type="project" value="TreeGrafter"/>
</dbReference>
<evidence type="ECO:0000259" key="1">
    <source>
        <dbReference type="Pfam" id="PF01370"/>
    </source>
</evidence>
<dbReference type="InParanoid" id="A0A448YMC2"/>
<dbReference type="CDD" id="cd05271">
    <property type="entry name" value="NDUFA9_like_SDR_a"/>
    <property type="match status" value="1"/>
</dbReference>
<dbReference type="OrthoDB" id="275457at2759"/>
<accession>A0A448YMC2</accession>
<name>A0A448YMC2_BRENA</name>
<dbReference type="InterPro" id="IPR036291">
    <property type="entry name" value="NAD(P)-bd_dom_sf"/>
</dbReference>
<dbReference type="PANTHER" id="PTHR12126:SF11">
    <property type="entry name" value="NADH DEHYDROGENASE [UBIQUINONE] 1 ALPHA SUBCOMPLEX SUBUNIT 9, MITOCHONDRIAL"/>
    <property type="match status" value="1"/>
</dbReference>
<organism evidence="2 3">
    <name type="scientific">Brettanomyces naardenensis</name>
    <name type="common">Yeast</name>
    <dbReference type="NCBI Taxonomy" id="13370"/>
    <lineage>
        <taxon>Eukaryota</taxon>
        <taxon>Fungi</taxon>
        <taxon>Dikarya</taxon>
        <taxon>Ascomycota</taxon>
        <taxon>Saccharomycotina</taxon>
        <taxon>Pichiomycetes</taxon>
        <taxon>Pichiales</taxon>
        <taxon>Pichiaceae</taxon>
        <taxon>Brettanomyces</taxon>
    </lineage>
</organism>
<dbReference type="STRING" id="13370.A0A448YMC2"/>
<dbReference type="PANTHER" id="PTHR12126">
    <property type="entry name" value="NADH-UBIQUINONE OXIDOREDUCTASE 39 KDA SUBUNIT-RELATED"/>
    <property type="match status" value="1"/>
</dbReference>
<dbReference type="SUPFAM" id="SSF51735">
    <property type="entry name" value="NAD(P)-binding Rossmann-fold domains"/>
    <property type="match status" value="1"/>
</dbReference>
<protein>
    <submittedName>
        <fullName evidence="2">DEKNAAC103062</fullName>
    </submittedName>
</protein>
<dbReference type="EMBL" id="CAACVR010000017">
    <property type="protein sequence ID" value="VEU22082.1"/>
    <property type="molecule type" value="Genomic_DNA"/>
</dbReference>
<dbReference type="AlphaFoldDB" id="A0A448YMC2"/>
<proteinExistence type="predicted"/>